<dbReference type="NCBIfam" id="NF033788">
    <property type="entry name" value="HTH_metalloreg"/>
    <property type="match status" value="1"/>
</dbReference>
<dbReference type="PANTHER" id="PTHR33154">
    <property type="entry name" value="TRANSCRIPTIONAL REGULATOR, ARSR FAMILY"/>
    <property type="match status" value="1"/>
</dbReference>
<dbReference type="InterPro" id="IPR051081">
    <property type="entry name" value="HTH_MetalResp_TranReg"/>
</dbReference>
<dbReference type="EMBL" id="MFLY01000030">
    <property type="protein sequence ID" value="OGG72804.1"/>
    <property type="molecule type" value="Genomic_DNA"/>
</dbReference>
<keyword evidence="1" id="KW-0805">Transcription regulation</keyword>
<dbReference type="CDD" id="cd00090">
    <property type="entry name" value="HTH_ARSR"/>
    <property type="match status" value="1"/>
</dbReference>
<accession>A0A1F6EGM3</accession>
<dbReference type="AlphaFoldDB" id="A0A1F6EGM3"/>
<evidence type="ECO:0000313" key="5">
    <source>
        <dbReference type="EMBL" id="OGG72804.1"/>
    </source>
</evidence>
<sequence>MNQHKVGTSRSKARERTYKRPSWVKSGEERLCPECFKAVGERSRYKLICMLGEKEDGLTVMTLTKALKLTQPTVTHHLNTLRSVDAVEVESRGRERIYKLNRDAHCFEECKIPF</sequence>
<name>A0A1F6EGM3_9BACT</name>
<evidence type="ECO:0000313" key="6">
    <source>
        <dbReference type="Proteomes" id="UP000177306"/>
    </source>
</evidence>
<comment type="caution">
    <text evidence="5">The sequence shown here is derived from an EMBL/GenBank/DDBJ whole genome shotgun (WGS) entry which is preliminary data.</text>
</comment>
<dbReference type="PRINTS" id="PR00778">
    <property type="entry name" value="HTHARSR"/>
</dbReference>
<dbReference type="InterPro" id="IPR036390">
    <property type="entry name" value="WH_DNA-bd_sf"/>
</dbReference>
<dbReference type="InterPro" id="IPR011991">
    <property type="entry name" value="ArsR-like_HTH"/>
</dbReference>
<dbReference type="Pfam" id="PF01022">
    <property type="entry name" value="HTH_5"/>
    <property type="match status" value="1"/>
</dbReference>
<dbReference type="GO" id="GO:0003700">
    <property type="term" value="F:DNA-binding transcription factor activity"/>
    <property type="evidence" value="ECO:0007669"/>
    <property type="project" value="InterPro"/>
</dbReference>
<dbReference type="InterPro" id="IPR001845">
    <property type="entry name" value="HTH_ArsR_DNA-bd_dom"/>
</dbReference>
<dbReference type="Gene3D" id="1.10.10.10">
    <property type="entry name" value="Winged helix-like DNA-binding domain superfamily/Winged helix DNA-binding domain"/>
    <property type="match status" value="1"/>
</dbReference>
<evidence type="ECO:0000256" key="3">
    <source>
        <dbReference type="ARBA" id="ARBA00023163"/>
    </source>
</evidence>
<protein>
    <recommendedName>
        <fullName evidence="4">HTH arsR-type domain-containing protein</fullName>
    </recommendedName>
</protein>
<evidence type="ECO:0000256" key="2">
    <source>
        <dbReference type="ARBA" id="ARBA00023125"/>
    </source>
</evidence>
<evidence type="ECO:0000259" key="4">
    <source>
        <dbReference type="PROSITE" id="PS50987"/>
    </source>
</evidence>
<dbReference type="GO" id="GO:0003677">
    <property type="term" value="F:DNA binding"/>
    <property type="evidence" value="ECO:0007669"/>
    <property type="project" value="UniProtKB-KW"/>
</dbReference>
<dbReference type="InterPro" id="IPR036388">
    <property type="entry name" value="WH-like_DNA-bd_sf"/>
</dbReference>
<keyword evidence="3" id="KW-0804">Transcription</keyword>
<proteinExistence type="predicted"/>
<feature type="domain" description="HTH arsR-type" evidence="4">
    <location>
        <begin position="24"/>
        <end position="114"/>
    </location>
</feature>
<gene>
    <name evidence="5" type="ORF">A3A38_00625</name>
</gene>
<dbReference type="PANTHER" id="PTHR33154:SF33">
    <property type="entry name" value="TRANSCRIPTIONAL REPRESSOR SDPR"/>
    <property type="match status" value="1"/>
</dbReference>
<dbReference type="Proteomes" id="UP000177306">
    <property type="component" value="Unassembled WGS sequence"/>
</dbReference>
<keyword evidence="2" id="KW-0238">DNA-binding</keyword>
<organism evidence="5 6">
    <name type="scientific">Candidatus Kaiserbacteria bacterium RIFCSPLOWO2_01_FULL_53_17</name>
    <dbReference type="NCBI Taxonomy" id="1798511"/>
    <lineage>
        <taxon>Bacteria</taxon>
        <taxon>Candidatus Kaiseribacteriota</taxon>
    </lineage>
</organism>
<dbReference type="SMART" id="SM00418">
    <property type="entry name" value="HTH_ARSR"/>
    <property type="match status" value="1"/>
</dbReference>
<reference evidence="5 6" key="1">
    <citation type="journal article" date="2016" name="Nat. Commun.">
        <title>Thousands of microbial genomes shed light on interconnected biogeochemical processes in an aquifer system.</title>
        <authorList>
            <person name="Anantharaman K."/>
            <person name="Brown C.T."/>
            <person name="Hug L.A."/>
            <person name="Sharon I."/>
            <person name="Castelle C.J."/>
            <person name="Probst A.J."/>
            <person name="Thomas B.C."/>
            <person name="Singh A."/>
            <person name="Wilkins M.J."/>
            <person name="Karaoz U."/>
            <person name="Brodie E.L."/>
            <person name="Williams K.H."/>
            <person name="Hubbard S.S."/>
            <person name="Banfield J.F."/>
        </authorList>
    </citation>
    <scope>NUCLEOTIDE SEQUENCE [LARGE SCALE GENOMIC DNA]</scope>
</reference>
<dbReference type="PROSITE" id="PS50987">
    <property type="entry name" value="HTH_ARSR_2"/>
    <property type="match status" value="1"/>
</dbReference>
<dbReference type="SUPFAM" id="SSF46785">
    <property type="entry name" value="Winged helix' DNA-binding domain"/>
    <property type="match status" value="1"/>
</dbReference>
<evidence type="ECO:0000256" key="1">
    <source>
        <dbReference type="ARBA" id="ARBA00023015"/>
    </source>
</evidence>